<gene>
    <name evidence="3" type="ORF">Bpfe_016194</name>
</gene>
<dbReference type="Proteomes" id="UP001233172">
    <property type="component" value="Unassembled WGS sequence"/>
</dbReference>
<name>A0AAD8F8K4_BIOPF</name>
<evidence type="ECO:0000256" key="1">
    <source>
        <dbReference type="SAM" id="SignalP"/>
    </source>
</evidence>
<dbReference type="SMART" id="SM00287">
    <property type="entry name" value="SH3b"/>
    <property type="match status" value="1"/>
</dbReference>
<keyword evidence="1" id="KW-0732">Signal</keyword>
<evidence type="ECO:0000313" key="4">
    <source>
        <dbReference type="Proteomes" id="UP001233172"/>
    </source>
</evidence>
<feature type="signal peptide" evidence="1">
    <location>
        <begin position="1"/>
        <end position="15"/>
    </location>
</feature>
<protein>
    <recommendedName>
        <fullName evidence="2">SH3b domain-containing protein</fullName>
    </recommendedName>
</protein>
<reference evidence="3" key="2">
    <citation type="submission" date="2023-04" db="EMBL/GenBank/DDBJ databases">
        <authorList>
            <person name="Bu L."/>
            <person name="Lu L."/>
            <person name="Laidemitt M.R."/>
            <person name="Zhang S.M."/>
            <person name="Mutuku M."/>
            <person name="Mkoji G."/>
            <person name="Steinauer M."/>
            <person name="Loker E.S."/>
        </authorList>
    </citation>
    <scope>NUCLEOTIDE SEQUENCE</scope>
    <source>
        <strain evidence="3">KasaAsao</strain>
        <tissue evidence="3">Whole Snail</tissue>
    </source>
</reference>
<feature type="chain" id="PRO_5041964531" description="SH3b domain-containing protein" evidence="1">
    <location>
        <begin position="16"/>
        <end position="244"/>
    </location>
</feature>
<evidence type="ECO:0000259" key="2">
    <source>
        <dbReference type="SMART" id="SM00287"/>
    </source>
</evidence>
<dbReference type="AlphaFoldDB" id="A0AAD8F8K4"/>
<dbReference type="EMBL" id="JASAOG010000078">
    <property type="protein sequence ID" value="KAK0054366.1"/>
    <property type="molecule type" value="Genomic_DNA"/>
</dbReference>
<comment type="caution">
    <text evidence="3">The sequence shown here is derived from an EMBL/GenBank/DDBJ whole genome shotgun (WGS) entry which is preliminary data.</text>
</comment>
<keyword evidence="4" id="KW-1185">Reference proteome</keyword>
<sequence length="244" mass="25855">MWSYALISLVAVVNAALVKENIHGGECVCTNTAGVNARDAAGTSSHVTEVLASGTCAKINGGILTADGYTWYQLQYAGKLIWVAGNYLDVHDQQSCSGQCPAASRAMACALLEKANAGVLSLARVHPSGVQDNAFAYNNIRDMCNGLKASRSHYSCSTCPTGTPGGTVCLTHDLLAYLTALVSKGHVIVNELAGACHTCGSRHYNGQAVDLHNDARSTEYLQTCTAMHGWGQNEGDHIHCQFYD</sequence>
<organism evidence="3 4">
    <name type="scientific">Biomphalaria pfeifferi</name>
    <name type="common">Bloodfluke planorb</name>
    <name type="synonym">Freshwater snail</name>
    <dbReference type="NCBI Taxonomy" id="112525"/>
    <lineage>
        <taxon>Eukaryota</taxon>
        <taxon>Metazoa</taxon>
        <taxon>Spiralia</taxon>
        <taxon>Lophotrochozoa</taxon>
        <taxon>Mollusca</taxon>
        <taxon>Gastropoda</taxon>
        <taxon>Heterobranchia</taxon>
        <taxon>Euthyneura</taxon>
        <taxon>Panpulmonata</taxon>
        <taxon>Hygrophila</taxon>
        <taxon>Lymnaeoidea</taxon>
        <taxon>Planorbidae</taxon>
        <taxon>Biomphalaria</taxon>
    </lineage>
</organism>
<evidence type="ECO:0000313" key="3">
    <source>
        <dbReference type="EMBL" id="KAK0054366.1"/>
    </source>
</evidence>
<proteinExistence type="predicted"/>
<dbReference type="InterPro" id="IPR003646">
    <property type="entry name" value="SH3-like_bac-type"/>
</dbReference>
<accession>A0AAD8F8K4</accession>
<feature type="domain" description="SH3b" evidence="2">
    <location>
        <begin position="24"/>
        <end position="91"/>
    </location>
</feature>
<dbReference type="Gene3D" id="2.30.30.40">
    <property type="entry name" value="SH3 Domains"/>
    <property type="match status" value="1"/>
</dbReference>
<reference evidence="3" key="1">
    <citation type="journal article" date="2023" name="PLoS Negl. Trop. Dis.">
        <title>A genome sequence for Biomphalaria pfeifferi, the major vector snail for the human-infecting parasite Schistosoma mansoni.</title>
        <authorList>
            <person name="Bu L."/>
            <person name="Lu L."/>
            <person name="Laidemitt M.R."/>
            <person name="Zhang S.M."/>
            <person name="Mutuku M."/>
            <person name="Mkoji G."/>
            <person name="Steinauer M."/>
            <person name="Loker E.S."/>
        </authorList>
    </citation>
    <scope>NUCLEOTIDE SEQUENCE</scope>
    <source>
        <strain evidence="3">KasaAsao</strain>
    </source>
</reference>